<keyword evidence="2" id="KW-0507">mRNA processing</keyword>
<dbReference type="InterPro" id="IPR040455">
    <property type="entry name" value="Atg6_BARA"/>
</dbReference>
<dbReference type="SMART" id="SM00443">
    <property type="entry name" value="G_patch"/>
    <property type="match status" value="1"/>
</dbReference>
<dbReference type="Pfam" id="PF04111">
    <property type="entry name" value="APG6"/>
    <property type="match status" value="1"/>
</dbReference>
<dbReference type="WBParaSite" id="HDID_0000262601-mRNA-1">
    <property type="protein sequence ID" value="HDID_0000262601-mRNA-1"/>
    <property type="gene ID" value="HDID_0000262601"/>
</dbReference>
<dbReference type="GO" id="GO:0006397">
    <property type="term" value="P:mRNA processing"/>
    <property type="evidence" value="ECO:0007669"/>
    <property type="project" value="UniProtKB-KW"/>
</dbReference>
<evidence type="ECO:0000313" key="7">
    <source>
        <dbReference type="EMBL" id="VDL20437.1"/>
    </source>
</evidence>
<feature type="compositionally biased region" description="Basic and acidic residues" evidence="5">
    <location>
        <begin position="388"/>
        <end position="397"/>
    </location>
</feature>
<evidence type="ECO:0000313" key="9">
    <source>
        <dbReference type="WBParaSite" id="HDID_0000262601-mRNA-1"/>
    </source>
</evidence>
<dbReference type="Pfam" id="PF01585">
    <property type="entry name" value="G-patch"/>
    <property type="match status" value="1"/>
</dbReference>
<evidence type="ECO:0000313" key="8">
    <source>
        <dbReference type="Proteomes" id="UP000274504"/>
    </source>
</evidence>
<keyword evidence="4" id="KW-0539">Nucleus</keyword>
<dbReference type="STRING" id="6216.A0A0R3SD88"/>
<evidence type="ECO:0000256" key="1">
    <source>
        <dbReference type="ARBA" id="ARBA00004123"/>
    </source>
</evidence>
<dbReference type="PANTHER" id="PTHR23340:SF0">
    <property type="entry name" value="SURP AND G-PATCH DOMAIN-CONTAINING PROTEIN 1 ISOFORM X1"/>
    <property type="match status" value="1"/>
</dbReference>
<dbReference type="Proteomes" id="UP000274504">
    <property type="component" value="Unassembled WGS sequence"/>
</dbReference>
<feature type="domain" description="G-patch" evidence="6">
    <location>
        <begin position="169"/>
        <end position="216"/>
    </location>
</feature>
<reference evidence="7 8" key="2">
    <citation type="submission" date="2018-11" db="EMBL/GenBank/DDBJ databases">
        <authorList>
            <consortium name="Pathogen Informatics"/>
        </authorList>
    </citation>
    <scope>NUCLEOTIDE SEQUENCE [LARGE SCALE GENOMIC DNA]</scope>
</reference>
<organism evidence="9">
    <name type="scientific">Hymenolepis diminuta</name>
    <name type="common">Rat tapeworm</name>
    <dbReference type="NCBI Taxonomy" id="6216"/>
    <lineage>
        <taxon>Eukaryota</taxon>
        <taxon>Metazoa</taxon>
        <taxon>Spiralia</taxon>
        <taxon>Lophotrochozoa</taxon>
        <taxon>Platyhelminthes</taxon>
        <taxon>Cestoda</taxon>
        <taxon>Eucestoda</taxon>
        <taxon>Cyclophyllidea</taxon>
        <taxon>Hymenolepididae</taxon>
        <taxon>Hymenolepis</taxon>
    </lineage>
</organism>
<gene>
    <name evidence="7" type="ORF">HDID_LOCUS2627</name>
</gene>
<sequence>MYIFPQTNLIRAAAPKSFPSSAARQFAGGVALSDEQIKQIQYQKELQAMHEFILAQQKLKAQEQELMNSISGVNYSKNPKKTVDGLEIKYDYDSDEDCEGGTWEHKLRAAEMEATREWAEKLTEMGQGKHHIGDFLPPDELERFMETYRALKEGREPDYSDYKNFKLTCENVGFKMLEKMGWKEGEGLGPTGQGIVNPVDRGNVHVDGVGLGIERPSKLTEDDDEFEAYRKRMMLAYRFRPNPLNCMNPIDIRSDFEEYGNSTLSSMIGPEVKSLISSSTNSKIAQTIKVGGFSLTFDHIKVKNNLSDLLSGRLEPNGPICEECADVLINNQLKLIAYQKRCIDNLGAFLEQLKANSDNKFPFEESSGEKSCDEMFIISGLLNNEEPLKIEDQERSGNDGTLHNTEEPESDKTKVRLAQLRDELISAQKKRAQLQRENQQLDEEIANVSSALNQYEEELAGLKMEYNEQRVKVMEGEETLNMLEARFTDGHQQYKRLRHTNVLNAAFPIWYDGHIGVINSLHLGRLPSNPVSWPEINAALGQCAMLATCLAKKFSYTFKDYLITPIGSQSKIAALPNGPPMPLYNASATIRLLGNNNSSFDTALVMYLDCIGQLQALVERPPDFCLPYKIMEKGRIQDRSGSLHSIKYSDNTEENWTRALKMLLIDLKYIIASTFRNSA</sequence>
<reference evidence="9" key="1">
    <citation type="submission" date="2017-02" db="UniProtKB">
        <authorList>
            <consortium name="WormBaseParasite"/>
        </authorList>
    </citation>
    <scope>IDENTIFICATION</scope>
</reference>
<evidence type="ECO:0000256" key="2">
    <source>
        <dbReference type="ARBA" id="ARBA00022664"/>
    </source>
</evidence>
<dbReference type="InterPro" id="IPR038274">
    <property type="entry name" value="Atg6/Beclin_C_sf"/>
</dbReference>
<dbReference type="OrthoDB" id="4822at2759"/>
<name>A0A0R3SD88_HYMDI</name>
<feature type="region of interest" description="Disordered" evidence="5">
    <location>
        <begin position="388"/>
        <end position="413"/>
    </location>
</feature>
<dbReference type="Gene3D" id="1.10.418.40">
    <property type="entry name" value="Autophagy protein 6/Beclin 1"/>
    <property type="match status" value="1"/>
</dbReference>
<feature type="compositionally biased region" description="Basic and acidic residues" evidence="5">
    <location>
        <begin position="404"/>
        <end position="413"/>
    </location>
</feature>
<evidence type="ECO:0000256" key="5">
    <source>
        <dbReference type="SAM" id="MobiDB-lite"/>
    </source>
</evidence>
<evidence type="ECO:0000256" key="3">
    <source>
        <dbReference type="ARBA" id="ARBA00023187"/>
    </source>
</evidence>
<evidence type="ECO:0000256" key="4">
    <source>
        <dbReference type="ARBA" id="ARBA00023242"/>
    </source>
</evidence>
<dbReference type="GO" id="GO:0003723">
    <property type="term" value="F:RNA binding"/>
    <property type="evidence" value="ECO:0007669"/>
    <property type="project" value="TreeGrafter"/>
</dbReference>
<dbReference type="EMBL" id="UYSG01000671">
    <property type="protein sequence ID" value="VDL20437.1"/>
    <property type="molecule type" value="Genomic_DNA"/>
</dbReference>
<protein>
    <submittedName>
        <fullName evidence="9">G-patch domain-containing protein</fullName>
    </submittedName>
</protein>
<dbReference type="InterPro" id="IPR000467">
    <property type="entry name" value="G_patch_dom"/>
</dbReference>
<keyword evidence="3" id="KW-0508">mRNA splicing</keyword>
<evidence type="ECO:0000259" key="6">
    <source>
        <dbReference type="PROSITE" id="PS50174"/>
    </source>
</evidence>
<dbReference type="GO" id="GO:0008380">
    <property type="term" value="P:RNA splicing"/>
    <property type="evidence" value="ECO:0007669"/>
    <property type="project" value="UniProtKB-KW"/>
</dbReference>
<dbReference type="PANTHER" id="PTHR23340">
    <property type="entry name" value="ARGININE/SERINE RICH SPLICING FACTOR SF4/14"/>
    <property type="match status" value="1"/>
</dbReference>
<dbReference type="InterPro" id="IPR040169">
    <property type="entry name" value="SUGP1/2"/>
</dbReference>
<comment type="subcellular location">
    <subcellularLocation>
        <location evidence="1">Nucleus</location>
    </subcellularLocation>
</comment>
<accession>A0A0R3SD88</accession>
<dbReference type="PROSITE" id="PS50174">
    <property type="entry name" value="G_PATCH"/>
    <property type="match status" value="1"/>
</dbReference>
<proteinExistence type="predicted"/>
<dbReference type="GO" id="GO:0005654">
    <property type="term" value="C:nucleoplasm"/>
    <property type="evidence" value="ECO:0007669"/>
    <property type="project" value="TreeGrafter"/>
</dbReference>
<dbReference type="AlphaFoldDB" id="A0A0R3SD88"/>